<feature type="transmembrane region" description="Helical" evidence="1">
    <location>
        <begin position="55"/>
        <end position="78"/>
    </location>
</feature>
<accession>A0A1F7IPD5</accession>
<keyword evidence="1" id="KW-0472">Membrane</keyword>
<protein>
    <recommendedName>
        <fullName evidence="2">EamA domain-containing protein</fullName>
    </recommendedName>
</protein>
<dbReference type="Pfam" id="PF00892">
    <property type="entry name" value="EamA"/>
    <property type="match status" value="2"/>
</dbReference>
<feature type="transmembrane region" description="Helical" evidence="1">
    <location>
        <begin position="90"/>
        <end position="109"/>
    </location>
</feature>
<feature type="transmembrane region" description="Helical" evidence="1">
    <location>
        <begin position="215"/>
        <end position="238"/>
    </location>
</feature>
<dbReference type="InterPro" id="IPR037185">
    <property type="entry name" value="EmrE-like"/>
</dbReference>
<dbReference type="SUPFAM" id="SSF103481">
    <property type="entry name" value="Multidrug resistance efflux transporter EmrE"/>
    <property type="match status" value="1"/>
</dbReference>
<evidence type="ECO:0000313" key="4">
    <source>
        <dbReference type="Proteomes" id="UP000178040"/>
    </source>
</evidence>
<dbReference type="GO" id="GO:0016020">
    <property type="term" value="C:membrane"/>
    <property type="evidence" value="ECO:0007669"/>
    <property type="project" value="InterPro"/>
</dbReference>
<feature type="transmembrane region" description="Helical" evidence="1">
    <location>
        <begin position="115"/>
        <end position="133"/>
    </location>
</feature>
<feature type="transmembrane region" description="Helical" evidence="1">
    <location>
        <begin position="184"/>
        <end position="203"/>
    </location>
</feature>
<keyword evidence="1" id="KW-1133">Transmembrane helix</keyword>
<name>A0A1F7IPD5_9BACT</name>
<sequence>MWFWYALLSAAISAVSVIINKHILKKVHVPLLTWSLFAFPLPLLFWLSFKDGIPNINGLFLLGTAGSALSFVLAKSFTLHSIKNNLLSKIYPLVSFSVFFTYIFGLIFLSETIKLSAFLGLLLILMGGYILNAENAKESILIPFKLLFFEKGSLIFLIAMVLSSITSVFDKIGLTNVVPSNPSIVLFTENTFMTVLLTGYLTHKHKNWVNEIKNNFWLLLLASLVYMTLVIVAFLGFISGPVALVIGVKKVEILLVMILSLFIFKDKPAKHSVAAAIFMLSGIVLTKL</sequence>
<dbReference type="Proteomes" id="UP000178040">
    <property type="component" value="Unassembled WGS sequence"/>
</dbReference>
<evidence type="ECO:0000256" key="1">
    <source>
        <dbReference type="SAM" id="Phobius"/>
    </source>
</evidence>
<gene>
    <name evidence="3" type="ORF">A3B40_03285</name>
</gene>
<keyword evidence="1" id="KW-0812">Transmembrane</keyword>
<comment type="caution">
    <text evidence="3">The sequence shown here is derived from an EMBL/GenBank/DDBJ whole genome shotgun (WGS) entry which is preliminary data.</text>
</comment>
<evidence type="ECO:0000313" key="3">
    <source>
        <dbReference type="EMBL" id="OGK45240.1"/>
    </source>
</evidence>
<feature type="transmembrane region" description="Helical" evidence="1">
    <location>
        <begin position="6"/>
        <end position="24"/>
    </location>
</feature>
<feature type="transmembrane region" description="Helical" evidence="1">
    <location>
        <begin position="244"/>
        <end position="264"/>
    </location>
</feature>
<feature type="transmembrane region" description="Helical" evidence="1">
    <location>
        <begin position="31"/>
        <end position="49"/>
    </location>
</feature>
<dbReference type="EMBL" id="MGAI01000013">
    <property type="protein sequence ID" value="OGK45240.1"/>
    <property type="molecule type" value="Genomic_DNA"/>
</dbReference>
<feature type="domain" description="EamA" evidence="2">
    <location>
        <begin position="151"/>
        <end position="286"/>
    </location>
</feature>
<dbReference type="AlphaFoldDB" id="A0A1F7IPD5"/>
<proteinExistence type="predicted"/>
<organism evidence="3 4">
    <name type="scientific">Candidatus Roizmanbacteria bacterium RIFCSPLOWO2_01_FULL_37_16</name>
    <dbReference type="NCBI Taxonomy" id="1802058"/>
    <lineage>
        <taxon>Bacteria</taxon>
        <taxon>Candidatus Roizmaniibacteriota</taxon>
    </lineage>
</organism>
<reference evidence="3 4" key="1">
    <citation type="journal article" date="2016" name="Nat. Commun.">
        <title>Thousands of microbial genomes shed light on interconnected biogeochemical processes in an aquifer system.</title>
        <authorList>
            <person name="Anantharaman K."/>
            <person name="Brown C.T."/>
            <person name="Hug L.A."/>
            <person name="Sharon I."/>
            <person name="Castelle C.J."/>
            <person name="Probst A.J."/>
            <person name="Thomas B.C."/>
            <person name="Singh A."/>
            <person name="Wilkins M.J."/>
            <person name="Karaoz U."/>
            <person name="Brodie E.L."/>
            <person name="Williams K.H."/>
            <person name="Hubbard S.S."/>
            <person name="Banfield J.F."/>
        </authorList>
    </citation>
    <scope>NUCLEOTIDE SEQUENCE [LARGE SCALE GENOMIC DNA]</scope>
</reference>
<feature type="domain" description="EamA" evidence="2">
    <location>
        <begin position="2"/>
        <end position="132"/>
    </location>
</feature>
<feature type="transmembrane region" description="Helical" evidence="1">
    <location>
        <begin position="154"/>
        <end position="172"/>
    </location>
</feature>
<evidence type="ECO:0000259" key="2">
    <source>
        <dbReference type="Pfam" id="PF00892"/>
    </source>
</evidence>
<dbReference type="InterPro" id="IPR000620">
    <property type="entry name" value="EamA_dom"/>
</dbReference>